<feature type="transmembrane region" description="Helical" evidence="1">
    <location>
        <begin position="66"/>
        <end position="87"/>
    </location>
</feature>
<gene>
    <name evidence="3" type="ORF">GCM10023340_14040</name>
</gene>
<evidence type="ECO:0000256" key="1">
    <source>
        <dbReference type="SAM" id="Phobius"/>
    </source>
</evidence>
<evidence type="ECO:0000259" key="2">
    <source>
        <dbReference type="Pfam" id="PF20177"/>
    </source>
</evidence>
<name>A0ABP9PE44_9ACTN</name>
<keyword evidence="1" id="KW-1133">Transmembrane helix</keyword>
<keyword evidence="1" id="KW-0472">Membrane</keyword>
<dbReference type="RefSeq" id="WP_345456160.1">
    <property type="nucleotide sequence ID" value="NZ_BAABKG010000002.1"/>
</dbReference>
<dbReference type="InterPro" id="IPR046672">
    <property type="entry name" value="DUF6542"/>
</dbReference>
<feature type="transmembrane region" description="Helical" evidence="1">
    <location>
        <begin position="44"/>
        <end position="61"/>
    </location>
</feature>
<keyword evidence="1" id="KW-0812">Transmembrane</keyword>
<dbReference type="Pfam" id="PF20177">
    <property type="entry name" value="DUF6542"/>
    <property type="match status" value="1"/>
</dbReference>
<feature type="domain" description="DUF6542" evidence="2">
    <location>
        <begin position="17"/>
        <end position="128"/>
    </location>
</feature>
<keyword evidence="4" id="KW-1185">Reference proteome</keyword>
<sequence>MSLPGTRTLWEEGREPGREMVALGVALALTAAALDLMLTARVGALFDVGFVLLCLALALAVRPRDFFTVGVLPPLLMLATFLLLAMSRAEAIARSGDSVVQAVVSGLSHHSLALGLGYAGALGVLFVRQRVGAARLADEYADEYGGDHVDDDGYADDDLEAVTRTGRGPRLPV</sequence>
<evidence type="ECO:0000313" key="3">
    <source>
        <dbReference type="EMBL" id="GAA5145173.1"/>
    </source>
</evidence>
<proteinExistence type="predicted"/>
<evidence type="ECO:0000313" key="4">
    <source>
        <dbReference type="Proteomes" id="UP001500221"/>
    </source>
</evidence>
<accession>A0ABP9PE44</accession>
<dbReference type="EMBL" id="BAABKG010000002">
    <property type="protein sequence ID" value="GAA5145173.1"/>
    <property type="molecule type" value="Genomic_DNA"/>
</dbReference>
<organism evidence="3 4">
    <name type="scientific">Nocardioides marinquilinus</name>
    <dbReference type="NCBI Taxonomy" id="1210400"/>
    <lineage>
        <taxon>Bacteria</taxon>
        <taxon>Bacillati</taxon>
        <taxon>Actinomycetota</taxon>
        <taxon>Actinomycetes</taxon>
        <taxon>Propionibacteriales</taxon>
        <taxon>Nocardioidaceae</taxon>
        <taxon>Nocardioides</taxon>
    </lineage>
</organism>
<dbReference type="Proteomes" id="UP001500221">
    <property type="component" value="Unassembled WGS sequence"/>
</dbReference>
<protein>
    <recommendedName>
        <fullName evidence="2">DUF6542 domain-containing protein</fullName>
    </recommendedName>
</protein>
<reference evidence="4" key="1">
    <citation type="journal article" date="2019" name="Int. J. Syst. Evol. Microbiol.">
        <title>The Global Catalogue of Microorganisms (GCM) 10K type strain sequencing project: providing services to taxonomists for standard genome sequencing and annotation.</title>
        <authorList>
            <consortium name="The Broad Institute Genomics Platform"/>
            <consortium name="The Broad Institute Genome Sequencing Center for Infectious Disease"/>
            <person name="Wu L."/>
            <person name="Ma J."/>
        </authorList>
    </citation>
    <scope>NUCLEOTIDE SEQUENCE [LARGE SCALE GENOMIC DNA]</scope>
    <source>
        <strain evidence="4">JCM 18459</strain>
    </source>
</reference>
<feature type="transmembrane region" description="Helical" evidence="1">
    <location>
        <begin position="107"/>
        <end position="127"/>
    </location>
</feature>
<comment type="caution">
    <text evidence="3">The sequence shown here is derived from an EMBL/GenBank/DDBJ whole genome shotgun (WGS) entry which is preliminary data.</text>
</comment>